<organism evidence="1 2">
    <name type="scientific">Campylobacter phage PC5</name>
    <dbReference type="NCBI Taxonomy" id="1541690"/>
    <lineage>
        <taxon>Viruses</taxon>
        <taxon>Duplodnaviria</taxon>
        <taxon>Heunggongvirae</taxon>
        <taxon>Uroviricota</taxon>
        <taxon>Caudoviricetes</taxon>
        <taxon>Connertonviridae</taxon>
        <taxon>Fletchervirus</taxon>
        <taxon>Fletchervirus PC5</taxon>
    </lineage>
</organism>
<gene>
    <name evidence="1" type="ORF">PC5_00046</name>
</gene>
<sequence length="35" mass="4035">MAMILSQKEIDALLECGIRPTNLRIRSIVDKKYQS</sequence>
<evidence type="ECO:0000313" key="2">
    <source>
        <dbReference type="Proteomes" id="UP000221511"/>
    </source>
</evidence>
<reference evidence="1 2" key="1">
    <citation type="submission" date="2016-05" db="EMBL/GenBank/DDBJ databases">
        <title>Campylobacter bacteriophages isolated in Slovenia.</title>
        <authorList>
            <person name="Janez N."/>
            <person name="Peterka M."/>
            <person name="Accetto T."/>
        </authorList>
    </citation>
    <scope>NUCLEOTIDE SEQUENCE [LARGE SCALE GENOMIC DNA]</scope>
</reference>
<dbReference type="Proteomes" id="UP000221511">
    <property type="component" value="Segment"/>
</dbReference>
<keyword evidence="2" id="KW-1185">Reference proteome</keyword>
<name>A0A1B0XVK3_9CAUD</name>
<protein>
    <submittedName>
        <fullName evidence="1">Uncharacterized protein</fullName>
    </submittedName>
</protein>
<proteinExistence type="predicted"/>
<dbReference type="EMBL" id="KX229736">
    <property type="protein sequence ID" value="ANH51168.1"/>
    <property type="molecule type" value="Genomic_DNA"/>
</dbReference>
<evidence type="ECO:0000313" key="1">
    <source>
        <dbReference type="EMBL" id="ANH51168.1"/>
    </source>
</evidence>
<accession>A0A1B0XVK3</accession>